<feature type="domain" description="NAD(P)-binding" evidence="1">
    <location>
        <begin position="7"/>
        <end position="137"/>
    </location>
</feature>
<dbReference type="AlphaFoldDB" id="A0AB39RY25"/>
<accession>A0AB39RY25</accession>
<dbReference type="PANTHER" id="PTHR12126:SF11">
    <property type="entry name" value="NADH DEHYDROGENASE [UBIQUINONE] 1 ALPHA SUBCOMPLEX SUBUNIT 9, MITOCHONDRIAL"/>
    <property type="match status" value="1"/>
</dbReference>
<dbReference type="SUPFAM" id="SSF51735">
    <property type="entry name" value="NAD(P)-binding Rossmann-fold domains"/>
    <property type="match status" value="1"/>
</dbReference>
<evidence type="ECO:0000259" key="1">
    <source>
        <dbReference type="Pfam" id="PF13460"/>
    </source>
</evidence>
<dbReference type="InterPro" id="IPR016040">
    <property type="entry name" value="NAD(P)-bd_dom"/>
</dbReference>
<name>A0AB39RY25_9ACTN</name>
<dbReference type="RefSeq" id="WP_369251566.1">
    <property type="nucleotide sequence ID" value="NZ_CP163443.1"/>
</dbReference>
<reference evidence="2" key="1">
    <citation type="submission" date="2024-07" db="EMBL/GenBank/DDBJ databases">
        <authorList>
            <person name="Yu S.T."/>
        </authorList>
    </citation>
    <scope>NUCLEOTIDE SEQUENCE</scope>
    <source>
        <strain evidence="2">R41</strain>
    </source>
</reference>
<sequence length="250" mass="26374">MRVAVAGGTGLVGRYVVEELAAAGHEPAVLARSRGVDLVTGAGLDAAMKGVEAVVDVCNLTTTSAKKSIAFFEGVGRHLLDAGAQAGVRHHVALSIVGIDRVGMGYYQGKLRQEEVVKGGPTPWTVLRATQFHEFAQQILDRVPGPLAVVPRMRTQPVAAREVAQHLVQLALSSPQGMAPELAGPRVEQLVDMARRLLRARHEHRLLLPVKLPGATGAAMAGDGQLPTGPGSRGSRTFDEWLAENVTQGG</sequence>
<dbReference type="PANTHER" id="PTHR12126">
    <property type="entry name" value="NADH-UBIQUINONE OXIDOREDUCTASE 39 KDA SUBUNIT-RELATED"/>
    <property type="match status" value="1"/>
</dbReference>
<gene>
    <name evidence="2" type="ORF">AB5J53_46270</name>
</gene>
<proteinExistence type="predicted"/>
<dbReference type="GO" id="GO:0044877">
    <property type="term" value="F:protein-containing complex binding"/>
    <property type="evidence" value="ECO:0007669"/>
    <property type="project" value="TreeGrafter"/>
</dbReference>
<protein>
    <submittedName>
        <fullName evidence="2">SDR family oxidoreductase</fullName>
    </submittedName>
</protein>
<dbReference type="InterPro" id="IPR051207">
    <property type="entry name" value="ComplexI_NDUFA9_subunit"/>
</dbReference>
<dbReference type="EMBL" id="CP163443">
    <property type="protein sequence ID" value="XDQ58520.1"/>
    <property type="molecule type" value="Genomic_DNA"/>
</dbReference>
<dbReference type="Gene3D" id="3.40.50.720">
    <property type="entry name" value="NAD(P)-binding Rossmann-like Domain"/>
    <property type="match status" value="1"/>
</dbReference>
<dbReference type="InterPro" id="IPR036291">
    <property type="entry name" value="NAD(P)-bd_dom_sf"/>
</dbReference>
<organism evidence="2">
    <name type="scientific">Streptomyces sp. R41</name>
    <dbReference type="NCBI Taxonomy" id="3238632"/>
    <lineage>
        <taxon>Bacteria</taxon>
        <taxon>Bacillati</taxon>
        <taxon>Actinomycetota</taxon>
        <taxon>Actinomycetes</taxon>
        <taxon>Kitasatosporales</taxon>
        <taxon>Streptomycetaceae</taxon>
        <taxon>Streptomyces</taxon>
    </lineage>
</organism>
<dbReference type="Pfam" id="PF13460">
    <property type="entry name" value="NAD_binding_10"/>
    <property type="match status" value="1"/>
</dbReference>
<evidence type="ECO:0000313" key="2">
    <source>
        <dbReference type="EMBL" id="XDQ58520.1"/>
    </source>
</evidence>